<name>A0A494TN76_SPHPE</name>
<evidence type="ECO:0000313" key="4">
    <source>
        <dbReference type="Proteomes" id="UP000276254"/>
    </source>
</evidence>
<dbReference type="Gene3D" id="3.40.50.2000">
    <property type="entry name" value="Glycogen Phosphorylase B"/>
    <property type="match status" value="2"/>
</dbReference>
<evidence type="ECO:0000259" key="1">
    <source>
        <dbReference type="Pfam" id="PF00534"/>
    </source>
</evidence>
<dbReference type="OrthoDB" id="9790710at2"/>
<sequence length="372" mass="40354">MSPPSATRRILHCHSTFDAGGKETRAVRLMNAFGGEAEHTILTATPGALGARVLIDTGIRVSFPTDAPSLHGKPAPGRYRKLAAYMRNFDLILTYNWGAMDAVMAHRIARDLPPLIHHEDGFNADEAVRLKTKRNLFRRLALPTAKALVVPSRTLESVAHNSWRQPATRVHRIPNGIDVPAYAEPVIPIPGLSSSPGEIVVGTLAGLREIKNLPRLVRAVAAIPNGRLVIVGAGPEHARILAEAQRCGMADRLVMPGFMPRPQDYVGHFDIFALSSNSEQFPISLIEAMAAGLPCVTTDVGDCATIIADPNRLYVTEVEDGAFASALARLCSDHCTRQLLGAANKAKALAEYDERVMIARYRTLYDAAFCES</sequence>
<dbReference type="EMBL" id="CP032829">
    <property type="protein sequence ID" value="AYJ87266.1"/>
    <property type="molecule type" value="Genomic_DNA"/>
</dbReference>
<accession>A0A494TN76</accession>
<dbReference type="RefSeq" id="WP_121154397.1">
    <property type="nucleotide sequence ID" value="NZ_CP032829.1"/>
</dbReference>
<dbReference type="KEGG" id="spha:D3Y57_16665"/>
<dbReference type="PANTHER" id="PTHR12526">
    <property type="entry name" value="GLYCOSYLTRANSFERASE"/>
    <property type="match status" value="1"/>
</dbReference>
<feature type="domain" description="Glycosyltransferase subfamily 4-like N-terminal" evidence="2">
    <location>
        <begin position="20"/>
        <end position="179"/>
    </location>
</feature>
<keyword evidence="3" id="KW-0808">Transferase</keyword>
<evidence type="ECO:0000313" key="3">
    <source>
        <dbReference type="EMBL" id="AYJ87266.1"/>
    </source>
</evidence>
<reference evidence="3 4" key="1">
    <citation type="submission" date="2018-09" db="EMBL/GenBank/DDBJ databases">
        <title>Sphingomonas peninsula sp. nov., isolated from fildes peninsula, Antarctic soil.</title>
        <authorList>
            <person name="Yingchao G."/>
        </authorList>
    </citation>
    <scope>NUCLEOTIDE SEQUENCE [LARGE SCALE GENOMIC DNA]</scope>
    <source>
        <strain evidence="3 4">YZ-8</strain>
    </source>
</reference>
<dbReference type="Pfam" id="PF13439">
    <property type="entry name" value="Glyco_transf_4"/>
    <property type="match status" value="1"/>
</dbReference>
<dbReference type="InterPro" id="IPR001296">
    <property type="entry name" value="Glyco_trans_1"/>
</dbReference>
<proteinExistence type="predicted"/>
<dbReference type="GO" id="GO:0016757">
    <property type="term" value="F:glycosyltransferase activity"/>
    <property type="evidence" value="ECO:0007669"/>
    <property type="project" value="InterPro"/>
</dbReference>
<gene>
    <name evidence="3" type="ORF">D3Y57_16665</name>
</gene>
<dbReference type="PANTHER" id="PTHR12526:SF630">
    <property type="entry name" value="GLYCOSYLTRANSFERASE"/>
    <property type="match status" value="1"/>
</dbReference>
<dbReference type="Proteomes" id="UP000276254">
    <property type="component" value="Chromosome"/>
</dbReference>
<dbReference type="SUPFAM" id="SSF53756">
    <property type="entry name" value="UDP-Glycosyltransferase/glycogen phosphorylase"/>
    <property type="match status" value="1"/>
</dbReference>
<evidence type="ECO:0000259" key="2">
    <source>
        <dbReference type="Pfam" id="PF13439"/>
    </source>
</evidence>
<dbReference type="Pfam" id="PF00534">
    <property type="entry name" value="Glycos_transf_1"/>
    <property type="match status" value="1"/>
</dbReference>
<protein>
    <submittedName>
        <fullName evidence="3">Glycosyltransferase</fullName>
    </submittedName>
</protein>
<dbReference type="CDD" id="cd03811">
    <property type="entry name" value="GT4_GT28_WabH-like"/>
    <property type="match status" value="1"/>
</dbReference>
<feature type="domain" description="Glycosyl transferase family 1" evidence="1">
    <location>
        <begin position="197"/>
        <end position="344"/>
    </location>
</feature>
<dbReference type="AlphaFoldDB" id="A0A494TN76"/>
<organism evidence="3 4">
    <name type="scientific">Sphingomonas paeninsulae</name>
    <dbReference type="NCBI Taxonomy" id="2319844"/>
    <lineage>
        <taxon>Bacteria</taxon>
        <taxon>Pseudomonadati</taxon>
        <taxon>Pseudomonadota</taxon>
        <taxon>Alphaproteobacteria</taxon>
        <taxon>Sphingomonadales</taxon>
        <taxon>Sphingomonadaceae</taxon>
        <taxon>Sphingomonas</taxon>
    </lineage>
</organism>
<keyword evidence="4" id="KW-1185">Reference proteome</keyword>
<dbReference type="InterPro" id="IPR028098">
    <property type="entry name" value="Glyco_trans_4-like_N"/>
</dbReference>